<comment type="caution">
    <text evidence="2">The sequence shown here is derived from an EMBL/GenBank/DDBJ whole genome shotgun (WGS) entry which is preliminary data.</text>
</comment>
<proteinExistence type="predicted"/>
<evidence type="ECO:0000256" key="1">
    <source>
        <dbReference type="SAM" id="MobiDB-lite"/>
    </source>
</evidence>
<evidence type="ECO:0000313" key="2">
    <source>
        <dbReference type="EMBL" id="TRY70419.1"/>
    </source>
</evidence>
<evidence type="ECO:0000313" key="3">
    <source>
        <dbReference type="Proteomes" id="UP000318571"/>
    </source>
</evidence>
<dbReference type="EMBL" id="VCGU01000009">
    <property type="protein sequence ID" value="TRY70419.1"/>
    <property type="molecule type" value="Genomic_DNA"/>
</dbReference>
<organism evidence="2 3">
    <name type="scientific">Tigriopus californicus</name>
    <name type="common">Marine copepod</name>
    <dbReference type="NCBI Taxonomy" id="6832"/>
    <lineage>
        <taxon>Eukaryota</taxon>
        <taxon>Metazoa</taxon>
        <taxon>Ecdysozoa</taxon>
        <taxon>Arthropoda</taxon>
        <taxon>Crustacea</taxon>
        <taxon>Multicrustacea</taxon>
        <taxon>Hexanauplia</taxon>
        <taxon>Copepoda</taxon>
        <taxon>Harpacticoida</taxon>
        <taxon>Harpacticidae</taxon>
        <taxon>Tigriopus</taxon>
    </lineage>
</organism>
<reference evidence="2 3" key="1">
    <citation type="journal article" date="2018" name="Nat. Ecol. Evol.">
        <title>Genomic signatures of mitonuclear coevolution across populations of Tigriopus californicus.</title>
        <authorList>
            <person name="Barreto F.S."/>
            <person name="Watson E.T."/>
            <person name="Lima T.G."/>
            <person name="Willett C.S."/>
            <person name="Edmands S."/>
            <person name="Li W."/>
            <person name="Burton R.S."/>
        </authorList>
    </citation>
    <scope>NUCLEOTIDE SEQUENCE [LARGE SCALE GENOMIC DNA]</scope>
    <source>
        <strain evidence="2 3">San Diego</strain>
    </source>
</reference>
<protein>
    <submittedName>
        <fullName evidence="2">Uncharacterized protein</fullName>
    </submittedName>
</protein>
<feature type="region of interest" description="Disordered" evidence="1">
    <location>
        <begin position="1"/>
        <end position="38"/>
    </location>
</feature>
<sequence length="66" mass="7137">MAESCANPKGQATSYTPAARRGLGPYRLHPPNSLLTAPHGANNVNLFADIRRVYARVRSQDGSNTK</sequence>
<accession>A0A553NYA8</accession>
<dbReference type="AlphaFoldDB" id="A0A553NYA8"/>
<gene>
    <name evidence="2" type="ORF">TCAL_16406</name>
</gene>
<keyword evidence="3" id="KW-1185">Reference proteome</keyword>
<dbReference type="Proteomes" id="UP000318571">
    <property type="component" value="Chromosome 9"/>
</dbReference>
<name>A0A553NYA8_TIGCA</name>